<comment type="caution">
    <text evidence="2">The sequence shown here is derived from an EMBL/GenBank/DDBJ whole genome shotgun (WGS) entry which is preliminary data.</text>
</comment>
<evidence type="ECO:0000256" key="1">
    <source>
        <dbReference type="SAM" id="MobiDB-lite"/>
    </source>
</evidence>
<name>A0A6B2MNP8_9BURK</name>
<feature type="region of interest" description="Disordered" evidence="1">
    <location>
        <begin position="101"/>
        <end position="167"/>
    </location>
</feature>
<dbReference type="InterPro" id="IPR036388">
    <property type="entry name" value="WH-like_DNA-bd_sf"/>
</dbReference>
<feature type="compositionally biased region" description="Polar residues" evidence="1">
    <location>
        <begin position="128"/>
        <end position="139"/>
    </location>
</feature>
<dbReference type="AlphaFoldDB" id="A0A6B2MNP8"/>
<organism evidence="2">
    <name type="scientific">Burkholderia cenocepacia</name>
    <dbReference type="NCBI Taxonomy" id="95486"/>
    <lineage>
        <taxon>Bacteria</taxon>
        <taxon>Pseudomonadati</taxon>
        <taxon>Pseudomonadota</taxon>
        <taxon>Betaproteobacteria</taxon>
        <taxon>Burkholderiales</taxon>
        <taxon>Burkholderiaceae</taxon>
        <taxon>Burkholderia</taxon>
        <taxon>Burkholderia cepacia complex</taxon>
    </lineage>
</organism>
<dbReference type="RefSeq" id="WP_163126126.1">
    <property type="nucleotide sequence ID" value="NZ_JAAEAM010000063.1"/>
</dbReference>
<reference evidence="2" key="1">
    <citation type="submission" date="2019-11" db="EMBL/GenBank/DDBJ databases">
        <title>Burkholderia cenocepacia CF.</title>
        <authorList>
            <person name="Vianna E.F."/>
            <person name="Marques E.A."/>
            <person name="Albano R.M."/>
            <person name="Leao R.S."/>
        </authorList>
    </citation>
    <scope>NUCLEOTIDE SEQUENCE</scope>
    <source>
        <strain evidence="2">MS-2140</strain>
    </source>
</reference>
<protein>
    <submittedName>
        <fullName evidence="2">Helix-turn-helix domain-containing protein</fullName>
    </submittedName>
</protein>
<gene>
    <name evidence="2" type="ORF">GFJ35_34150</name>
</gene>
<sequence>MSIQAMAWAIEQQEITDSLARHVLLCLANYADNDGGAAFPSAATLAVDTGMSERSVRNKLDLLEQSGLIRKGNQAIVAAYIERGDRRPVCFDLAMPVREEKRGARGAGRNSRGAHGAGRDAERGAAGSTTGCTTFQNGVQEVPSRGAGAAGNPSLNPSHKPSINQNHGSTVVLPDWLPADAWGKFVAFRRAGNGKRKFTEHAEQLLLDDLVQLRADGNDPVKVIEQSIKRGWTGLFKISGQRHEAQVQVSRDEARAAAAASIGLGARPHEHDFATIDADFRRID</sequence>
<dbReference type="Pfam" id="PF13730">
    <property type="entry name" value="HTH_36"/>
    <property type="match status" value="1"/>
</dbReference>
<accession>A0A6B2MNP8</accession>
<dbReference type="Gene3D" id="1.10.10.10">
    <property type="entry name" value="Winged helix-like DNA-binding domain superfamily/Winged helix DNA-binding domain"/>
    <property type="match status" value="1"/>
</dbReference>
<dbReference type="EMBL" id="JAAEAM010000063">
    <property type="protein sequence ID" value="NDV77055.1"/>
    <property type="molecule type" value="Genomic_DNA"/>
</dbReference>
<proteinExistence type="predicted"/>
<evidence type="ECO:0000313" key="2">
    <source>
        <dbReference type="EMBL" id="NDV77055.1"/>
    </source>
</evidence>
<feature type="compositionally biased region" description="Polar residues" evidence="1">
    <location>
        <begin position="153"/>
        <end position="167"/>
    </location>
</feature>